<dbReference type="PANTHER" id="PTHR33694:SF1">
    <property type="entry name" value="UDP-3-O-ACYL-N-ACETYLGLUCOSAMINE DEACETYLASE 1, MITOCHONDRIAL-RELATED"/>
    <property type="match status" value="1"/>
</dbReference>
<evidence type="ECO:0000256" key="7">
    <source>
        <dbReference type="ARBA" id="ARBA00022801"/>
    </source>
</evidence>
<dbReference type="GO" id="GO:0046872">
    <property type="term" value="F:metal ion binding"/>
    <property type="evidence" value="ECO:0007669"/>
    <property type="project" value="UniProtKB-KW"/>
</dbReference>
<dbReference type="PANTHER" id="PTHR33694">
    <property type="entry name" value="UDP-3-O-ACYL-N-ACETYLGLUCOSAMINE DEACETYLASE 1, MITOCHONDRIAL-RELATED"/>
    <property type="match status" value="1"/>
</dbReference>
<evidence type="ECO:0000256" key="10">
    <source>
        <dbReference type="ARBA" id="ARBA00024535"/>
    </source>
</evidence>
<organism evidence="11">
    <name type="scientific">marine metagenome</name>
    <dbReference type="NCBI Taxonomy" id="408172"/>
    <lineage>
        <taxon>unclassified sequences</taxon>
        <taxon>metagenomes</taxon>
        <taxon>ecological metagenomes</taxon>
    </lineage>
</organism>
<dbReference type="GO" id="GO:0103117">
    <property type="term" value="F:UDP-3-O-acyl-N-acetylglucosamine deacetylase activity"/>
    <property type="evidence" value="ECO:0007669"/>
    <property type="project" value="UniProtKB-EC"/>
</dbReference>
<dbReference type="InterPro" id="IPR015870">
    <property type="entry name" value="UDP-acyl_N-AcGlcN_deAcase_N"/>
</dbReference>
<proteinExistence type="inferred from homology"/>
<keyword evidence="9" id="KW-0443">Lipid metabolism</keyword>
<dbReference type="NCBIfam" id="TIGR00325">
    <property type="entry name" value="lpxC"/>
    <property type="match status" value="1"/>
</dbReference>
<dbReference type="Gene3D" id="3.30.1700.10">
    <property type="entry name" value="lpxc deacetylase, domain 2"/>
    <property type="match status" value="1"/>
</dbReference>
<evidence type="ECO:0000256" key="9">
    <source>
        <dbReference type="ARBA" id="ARBA00023098"/>
    </source>
</evidence>
<dbReference type="EMBL" id="UINC01002276">
    <property type="protein sequence ID" value="SUZ94896.1"/>
    <property type="molecule type" value="Genomic_DNA"/>
</dbReference>
<keyword evidence="7" id="KW-0378">Hydrolase</keyword>
<comment type="cofactor">
    <cofactor evidence="1">
        <name>Zn(2+)</name>
        <dbReference type="ChEBI" id="CHEBI:29105"/>
    </cofactor>
</comment>
<dbReference type="GO" id="GO:0009245">
    <property type="term" value="P:lipid A biosynthetic process"/>
    <property type="evidence" value="ECO:0007669"/>
    <property type="project" value="UniProtKB-KW"/>
</dbReference>
<evidence type="ECO:0000256" key="2">
    <source>
        <dbReference type="ARBA" id="ARBA00005002"/>
    </source>
</evidence>
<dbReference type="AlphaFoldDB" id="A0A381RSN6"/>
<evidence type="ECO:0000256" key="3">
    <source>
        <dbReference type="ARBA" id="ARBA00012745"/>
    </source>
</evidence>
<name>A0A381RSN6_9ZZZZ</name>
<evidence type="ECO:0000256" key="6">
    <source>
        <dbReference type="ARBA" id="ARBA00022723"/>
    </source>
</evidence>
<dbReference type="Gene3D" id="3.30.230.20">
    <property type="entry name" value="lpxc deacetylase, domain 1"/>
    <property type="match status" value="1"/>
</dbReference>
<accession>A0A381RSN6</accession>
<evidence type="ECO:0000256" key="5">
    <source>
        <dbReference type="ARBA" id="ARBA00022556"/>
    </source>
</evidence>
<evidence type="ECO:0000256" key="1">
    <source>
        <dbReference type="ARBA" id="ARBA00001947"/>
    </source>
</evidence>
<comment type="catalytic activity">
    <reaction evidence="10">
        <text>a UDP-3-O-[(3R)-3-hydroxyacyl]-N-acetyl-alpha-D-glucosamine + H2O = a UDP-3-O-[(3R)-3-hydroxyacyl]-alpha-D-glucosamine + acetate</text>
        <dbReference type="Rhea" id="RHEA:67816"/>
        <dbReference type="ChEBI" id="CHEBI:15377"/>
        <dbReference type="ChEBI" id="CHEBI:30089"/>
        <dbReference type="ChEBI" id="CHEBI:137740"/>
        <dbReference type="ChEBI" id="CHEBI:173225"/>
        <dbReference type="EC" id="3.5.1.108"/>
    </reaction>
</comment>
<dbReference type="InterPro" id="IPR011334">
    <property type="entry name" value="UDP-acyl_GlcNac_deAcase_C"/>
</dbReference>
<dbReference type="SUPFAM" id="SSF54211">
    <property type="entry name" value="Ribosomal protein S5 domain 2-like"/>
    <property type="match status" value="2"/>
</dbReference>
<dbReference type="GO" id="GO:0016020">
    <property type="term" value="C:membrane"/>
    <property type="evidence" value="ECO:0007669"/>
    <property type="project" value="GOC"/>
</dbReference>
<keyword evidence="5" id="KW-0441">Lipid A biosynthesis</keyword>
<sequence>MWDENQKTVKSTVNFTGVGLHSGKEIKLTLLPAKSDTGVIFQRIDLDKNNEIIANFKNVCSARLCTKIQNKFGVSISTVEHLMAAFYICGVDNVVVNVDGPEIPAMDGSAKDFVHGIKDSGLKILNKKREFIKITKKIELKQNDKYISIEPSDNFFTVKFTLGYKNSLIKTQSNKVSFQEKDLENIYSARTFCLYEDIEKIKNLGLAKGGSLENAVVVKGNEVFNGKGLRSKNEFVNHKILDLVGDFMLAGKRVIGSINCIRGGHSLTNDFLRQILSDKNNFTTIKNQNSSLNIRKISPVQKGLVVNA</sequence>
<dbReference type="HAMAP" id="MF_00388">
    <property type="entry name" value="LpxC"/>
    <property type="match status" value="1"/>
</dbReference>
<keyword evidence="6" id="KW-0479">Metal-binding</keyword>
<evidence type="ECO:0000256" key="4">
    <source>
        <dbReference type="ARBA" id="ARBA00022516"/>
    </source>
</evidence>
<dbReference type="Pfam" id="PF03331">
    <property type="entry name" value="LpxC"/>
    <property type="match status" value="1"/>
</dbReference>
<keyword evidence="4" id="KW-0444">Lipid biosynthesis</keyword>
<keyword evidence="8" id="KW-0862">Zinc</keyword>
<dbReference type="EC" id="3.5.1.108" evidence="3"/>
<reference evidence="11" key="1">
    <citation type="submission" date="2018-05" db="EMBL/GenBank/DDBJ databases">
        <authorList>
            <person name="Lanie J.A."/>
            <person name="Ng W.-L."/>
            <person name="Kazmierczak K.M."/>
            <person name="Andrzejewski T.M."/>
            <person name="Davidsen T.M."/>
            <person name="Wayne K.J."/>
            <person name="Tettelin H."/>
            <person name="Glass J.I."/>
            <person name="Rusch D."/>
            <person name="Podicherti R."/>
            <person name="Tsui H.-C.T."/>
            <person name="Winkler M.E."/>
        </authorList>
    </citation>
    <scope>NUCLEOTIDE SEQUENCE</scope>
</reference>
<protein>
    <recommendedName>
        <fullName evidence="3">UDP-3-O-acyl-N-acetylglucosamine deacetylase</fullName>
        <ecNumber evidence="3">3.5.1.108</ecNumber>
    </recommendedName>
</protein>
<dbReference type="UniPathway" id="UPA00359">
    <property type="reaction ID" value="UER00478"/>
</dbReference>
<evidence type="ECO:0000313" key="11">
    <source>
        <dbReference type="EMBL" id="SUZ94896.1"/>
    </source>
</evidence>
<dbReference type="InterPro" id="IPR004463">
    <property type="entry name" value="UDP-acyl_GlcNac_deAcase"/>
</dbReference>
<gene>
    <name evidence="11" type="ORF">METZ01_LOCUS47750</name>
</gene>
<evidence type="ECO:0000256" key="8">
    <source>
        <dbReference type="ARBA" id="ARBA00022833"/>
    </source>
</evidence>
<dbReference type="InterPro" id="IPR020568">
    <property type="entry name" value="Ribosomal_Su5_D2-typ_SF"/>
</dbReference>
<comment type="pathway">
    <text evidence="2">Glycolipid biosynthesis; lipid IV(A) biosynthesis; lipid IV(A) from (3R)-3-hydroxytetradecanoyl-[acyl-carrier-protein] and UDP-N-acetyl-alpha-D-glucosamine: step 2/6.</text>
</comment>